<keyword evidence="27" id="KW-1185">Reference proteome</keyword>
<comment type="catalytic activity">
    <reaction evidence="22">
        <text>dodecanoyl-CoA + H2O = dodecanoate + CoA + H(+)</text>
        <dbReference type="Rhea" id="RHEA:30135"/>
        <dbReference type="ChEBI" id="CHEBI:15377"/>
        <dbReference type="ChEBI" id="CHEBI:15378"/>
        <dbReference type="ChEBI" id="CHEBI:18262"/>
        <dbReference type="ChEBI" id="CHEBI:57287"/>
        <dbReference type="ChEBI" id="CHEBI:57375"/>
    </reaction>
    <physiologicalReaction direction="left-to-right" evidence="22">
        <dbReference type="Rhea" id="RHEA:30136"/>
    </physiologicalReaction>
</comment>
<keyword evidence="4" id="KW-1003">Cell membrane</keyword>
<dbReference type="Proteomes" id="UP000239203">
    <property type="component" value="Unassembled WGS sequence"/>
</dbReference>
<dbReference type="CDD" id="cd03443">
    <property type="entry name" value="PaaI_thioesterase"/>
    <property type="match status" value="1"/>
</dbReference>
<keyword evidence="10" id="KW-0443">Lipid metabolism</keyword>
<dbReference type="PANTHER" id="PTHR12418">
    <property type="entry name" value="ACYL-COENZYME A THIOESTERASE THEM4"/>
    <property type="match status" value="1"/>
</dbReference>
<evidence type="ECO:0000256" key="16">
    <source>
        <dbReference type="ARBA" id="ARBA00038848"/>
    </source>
</evidence>
<dbReference type="Gene3D" id="3.10.129.10">
    <property type="entry name" value="Hotdog Thioesterase"/>
    <property type="match status" value="1"/>
</dbReference>
<proteinExistence type="inferred from homology"/>
<evidence type="ECO:0000256" key="8">
    <source>
        <dbReference type="ARBA" id="ARBA00022832"/>
    </source>
</evidence>
<evidence type="ECO:0000256" key="24">
    <source>
        <dbReference type="SAM" id="MobiDB-lite"/>
    </source>
</evidence>
<comment type="caution">
    <text evidence="26">The sequence shown here is derived from an EMBL/GenBank/DDBJ whole genome shotgun (WGS) entry which is preliminary data.</text>
</comment>
<dbReference type="Pfam" id="PF03061">
    <property type="entry name" value="4HBT"/>
    <property type="match status" value="1"/>
</dbReference>
<reference evidence="26 27" key="1">
    <citation type="submission" date="2018-02" db="EMBL/GenBank/DDBJ databases">
        <title>Genomic Encyclopedia of Archaeal and Bacterial Type Strains, Phase II (KMG-II): from individual species to whole genera.</title>
        <authorList>
            <person name="Goeker M."/>
        </authorList>
    </citation>
    <scope>NUCLEOTIDE SEQUENCE [LARGE SCALE GENOMIC DNA]</scope>
    <source>
        <strain evidence="26 27">YU 961-1</strain>
    </source>
</reference>
<feature type="region of interest" description="Disordered" evidence="24">
    <location>
        <begin position="1"/>
        <end position="40"/>
    </location>
</feature>
<evidence type="ECO:0000256" key="17">
    <source>
        <dbReference type="ARBA" id="ARBA00040123"/>
    </source>
</evidence>
<keyword evidence="5" id="KW-0963">Cytoplasm</keyword>
<evidence type="ECO:0000256" key="11">
    <source>
        <dbReference type="ARBA" id="ARBA00023136"/>
    </source>
</evidence>
<keyword evidence="12" id="KW-0966">Cell projection</keyword>
<name>A0A2S6GH66_9PSEU</name>
<keyword evidence="11" id="KW-0472">Membrane</keyword>
<dbReference type="AlphaFoldDB" id="A0A2S6GH66"/>
<evidence type="ECO:0000256" key="23">
    <source>
        <dbReference type="ARBA" id="ARBA00048180"/>
    </source>
</evidence>
<keyword evidence="9" id="KW-0809">Transit peptide</keyword>
<keyword evidence="8" id="KW-0276">Fatty acid metabolism</keyword>
<dbReference type="InterPro" id="IPR006683">
    <property type="entry name" value="Thioestr_dom"/>
</dbReference>
<comment type="catalytic activity">
    <reaction evidence="14">
        <text>(9Z)-octadecenoyl-CoA + H2O = (9Z)-octadecenoate + CoA + H(+)</text>
        <dbReference type="Rhea" id="RHEA:40139"/>
        <dbReference type="ChEBI" id="CHEBI:15377"/>
        <dbReference type="ChEBI" id="CHEBI:15378"/>
        <dbReference type="ChEBI" id="CHEBI:30823"/>
        <dbReference type="ChEBI" id="CHEBI:57287"/>
        <dbReference type="ChEBI" id="CHEBI:57387"/>
    </reaction>
    <physiologicalReaction direction="left-to-right" evidence="14">
        <dbReference type="Rhea" id="RHEA:40140"/>
    </physiologicalReaction>
</comment>
<comment type="catalytic activity">
    <reaction evidence="21">
        <text>decanoyl-CoA + H2O = decanoate + CoA + H(+)</text>
        <dbReference type="Rhea" id="RHEA:40059"/>
        <dbReference type="ChEBI" id="CHEBI:15377"/>
        <dbReference type="ChEBI" id="CHEBI:15378"/>
        <dbReference type="ChEBI" id="CHEBI:27689"/>
        <dbReference type="ChEBI" id="CHEBI:57287"/>
        <dbReference type="ChEBI" id="CHEBI:61430"/>
    </reaction>
    <physiologicalReaction direction="left-to-right" evidence="21">
        <dbReference type="Rhea" id="RHEA:40060"/>
    </physiologicalReaction>
</comment>
<evidence type="ECO:0000256" key="13">
    <source>
        <dbReference type="ARBA" id="ARBA00035852"/>
    </source>
</evidence>
<keyword evidence="7" id="KW-0378">Hydrolase</keyword>
<comment type="similarity">
    <text evidence="15">Belongs to the THEM4/THEM5 thioesterase family.</text>
</comment>
<evidence type="ECO:0000256" key="21">
    <source>
        <dbReference type="ARBA" id="ARBA00047969"/>
    </source>
</evidence>
<dbReference type="EMBL" id="PTIX01000019">
    <property type="protein sequence ID" value="PPK64486.1"/>
    <property type="molecule type" value="Genomic_DNA"/>
</dbReference>
<evidence type="ECO:0000313" key="26">
    <source>
        <dbReference type="EMBL" id="PPK64486.1"/>
    </source>
</evidence>
<gene>
    <name evidence="26" type="ORF">CLV40_11950</name>
</gene>
<organism evidence="26 27">
    <name type="scientific">Actinokineospora auranticolor</name>
    <dbReference type="NCBI Taxonomy" id="155976"/>
    <lineage>
        <taxon>Bacteria</taxon>
        <taxon>Bacillati</taxon>
        <taxon>Actinomycetota</taxon>
        <taxon>Actinomycetes</taxon>
        <taxon>Pseudonocardiales</taxon>
        <taxon>Pseudonocardiaceae</taxon>
        <taxon>Actinokineospora</taxon>
    </lineage>
</organism>
<evidence type="ECO:0000256" key="7">
    <source>
        <dbReference type="ARBA" id="ARBA00022801"/>
    </source>
</evidence>
<protein>
    <recommendedName>
        <fullName evidence="17">Acyl-coenzyme A thioesterase THEM4</fullName>
        <ecNumber evidence="16">3.1.2.2</ecNumber>
    </recommendedName>
    <alternativeName>
        <fullName evidence="18">Thioesterase superfamily member 4</fullName>
    </alternativeName>
</protein>
<evidence type="ECO:0000256" key="19">
    <source>
        <dbReference type="ARBA" id="ARBA00047588"/>
    </source>
</evidence>
<feature type="compositionally biased region" description="Pro residues" evidence="24">
    <location>
        <begin position="21"/>
        <end position="30"/>
    </location>
</feature>
<evidence type="ECO:0000256" key="6">
    <source>
        <dbReference type="ARBA" id="ARBA00022703"/>
    </source>
</evidence>
<evidence type="ECO:0000256" key="1">
    <source>
        <dbReference type="ARBA" id="ARBA00004170"/>
    </source>
</evidence>
<evidence type="ECO:0000256" key="18">
    <source>
        <dbReference type="ARBA" id="ARBA00043210"/>
    </source>
</evidence>
<dbReference type="GO" id="GO:0006631">
    <property type="term" value="P:fatty acid metabolic process"/>
    <property type="evidence" value="ECO:0007669"/>
    <property type="project" value="UniProtKB-KW"/>
</dbReference>
<evidence type="ECO:0000313" key="27">
    <source>
        <dbReference type="Proteomes" id="UP000239203"/>
    </source>
</evidence>
<evidence type="ECO:0000256" key="20">
    <source>
        <dbReference type="ARBA" id="ARBA00047734"/>
    </source>
</evidence>
<evidence type="ECO:0000256" key="2">
    <source>
        <dbReference type="ARBA" id="ARBA00004496"/>
    </source>
</evidence>
<evidence type="ECO:0000256" key="4">
    <source>
        <dbReference type="ARBA" id="ARBA00022475"/>
    </source>
</evidence>
<evidence type="ECO:0000256" key="15">
    <source>
        <dbReference type="ARBA" id="ARBA00038456"/>
    </source>
</evidence>
<dbReference type="GO" id="GO:0016020">
    <property type="term" value="C:membrane"/>
    <property type="evidence" value="ECO:0007669"/>
    <property type="project" value="UniProtKB-SubCell"/>
</dbReference>
<dbReference type="EC" id="3.1.2.2" evidence="16"/>
<evidence type="ECO:0000259" key="25">
    <source>
        <dbReference type="Pfam" id="PF03061"/>
    </source>
</evidence>
<dbReference type="InterPro" id="IPR052365">
    <property type="entry name" value="THEM4/THEM5_acyl-CoA_thioest"/>
</dbReference>
<dbReference type="SUPFAM" id="SSF54637">
    <property type="entry name" value="Thioesterase/thiol ester dehydrase-isomerase"/>
    <property type="match status" value="1"/>
</dbReference>
<dbReference type="InterPro" id="IPR029069">
    <property type="entry name" value="HotDog_dom_sf"/>
</dbReference>
<dbReference type="GO" id="GO:0016787">
    <property type="term" value="F:hydrolase activity"/>
    <property type="evidence" value="ECO:0007669"/>
    <property type="project" value="UniProtKB-KW"/>
</dbReference>
<evidence type="ECO:0000256" key="10">
    <source>
        <dbReference type="ARBA" id="ARBA00023098"/>
    </source>
</evidence>
<comment type="catalytic activity">
    <reaction evidence="23">
        <text>tetradecanoyl-CoA + H2O = tetradecanoate + CoA + H(+)</text>
        <dbReference type="Rhea" id="RHEA:40119"/>
        <dbReference type="ChEBI" id="CHEBI:15377"/>
        <dbReference type="ChEBI" id="CHEBI:15378"/>
        <dbReference type="ChEBI" id="CHEBI:30807"/>
        <dbReference type="ChEBI" id="CHEBI:57287"/>
        <dbReference type="ChEBI" id="CHEBI:57385"/>
    </reaction>
    <physiologicalReaction direction="left-to-right" evidence="23">
        <dbReference type="Rhea" id="RHEA:40120"/>
    </physiologicalReaction>
</comment>
<feature type="domain" description="Thioesterase" evidence="25">
    <location>
        <begin position="89"/>
        <end position="156"/>
    </location>
</feature>
<evidence type="ECO:0000256" key="12">
    <source>
        <dbReference type="ARBA" id="ARBA00023273"/>
    </source>
</evidence>
<evidence type="ECO:0000256" key="14">
    <source>
        <dbReference type="ARBA" id="ARBA00037002"/>
    </source>
</evidence>
<evidence type="ECO:0000256" key="5">
    <source>
        <dbReference type="ARBA" id="ARBA00022490"/>
    </source>
</evidence>
<comment type="subcellular location">
    <subcellularLocation>
        <location evidence="3">Cell projection</location>
        <location evidence="3">Ruffle membrane</location>
    </subcellularLocation>
    <subcellularLocation>
        <location evidence="2">Cytoplasm</location>
    </subcellularLocation>
    <subcellularLocation>
        <location evidence="1">Membrane</location>
        <topology evidence="1">Peripheral membrane protein</topology>
    </subcellularLocation>
</comment>
<comment type="catalytic activity">
    <reaction evidence="19">
        <text>octanoyl-CoA + H2O = octanoate + CoA + H(+)</text>
        <dbReference type="Rhea" id="RHEA:30143"/>
        <dbReference type="ChEBI" id="CHEBI:15377"/>
        <dbReference type="ChEBI" id="CHEBI:15378"/>
        <dbReference type="ChEBI" id="CHEBI:25646"/>
        <dbReference type="ChEBI" id="CHEBI:57287"/>
        <dbReference type="ChEBI" id="CHEBI:57386"/>
    </reaction>
    <physiologicalReaction direction="left-to-right" evidence="19">
        <dbReference type="Rhea" id="RHEA:30144"/>
    </physiologicalReaction>
</comment>
<keyword evidence="6" id="KW-0053">Apoptosis</keyword>
<dbReference type="GO" id="GO:0005737">
    <property type="term" value="C:cytoplasm"/>
    <property type="evidence" value="ECO:0007669"/>
    <property type="project" value="UniProtKB-SubCell"/>
</dbReference>
<evidence type="ECO:0000256" key="3">
    <source>
        <dbReference type="ARBA" id="ARBA00004632"/>
    </source>
</evidence>
<accession>A0A2S6GH66</accession>
<sequence length="207" mass="21687">MRVRGHNGARAYSSVVSRTPAPWPPVPTELPEPHPDAPAAGTDLPPHYAFCFGCGDKQGDGLHLRAKVGGEHTIRSRFTVTEAHQGAPGLAHGGLLACAFDEALGTTVGHLLRKPAVTGKLETDFLLPVPVGTTLVIDAHLDGVAGRKVYASAEGRLGADGPVAVRARALFVVVELKHFLDNGREADLRAVAADPSLLGSRPVELNP</sequence>
<evidence type="ECO:0000256" key="9">
    <source>
        <dbReference type="ARBA" id="ARBA00022946"/>
    </source>
</evidence>
<evidence type="ECO:0000256" key="22">
    <source>
        <dbReference type="ARBA" id="ARBA00048074"/>
    </source>
</evidence>
<comment type="catalytic activity">
    <reaction evidence="13">
        <text>(5Z,8Z,11Z,14Z)-eicosatetraenoyl-CoA + H2O = (5Z,8Z,11Z,14Z)-eicosatetraenoate + CoA + H(+)</text>
        <dbReference type="Rhea" id="RHEA:40151"/>
        <dbReference type="ChEBI" id="CHEBI:15377"/>
        <dbReference type="ChEBI" id="CHEBI:15378"/>
        <dbReference type="ChEBI" id="CHEBI:32395"/>
        <dbReference type="ChEBI" id="CHEBI:57287"/>
        <dbReference type="ChEBI" id="CHEBI:57368"/>
    </reaction>
    <physiologicalReaction direction="left-to-right" evidence="13">
        <dbReference type="Rhea" id="RHEA:40152"/>
    </physiologicalReaction>
</comment>
<comment type="catalytic activity">
    <reaction evidence="20">
        <text>hexadecanoyl-CoA + H2O = hexadecanoate + CoA + H(+)</text>
        <dbReference type="Rhea" id="RHEA:16645"/>
        <dbReference type="ChEBI" id="CHEBI:7896"/>
        <dbReference type="ChEBI" id="CHEBI:15377"/>
        <dbReference type="ChEBI" id="CHEBI:15378"/>
        <dbReference type="ChEBI" id="CHEBI:57287"/>
        <dbReference type="ChEBI" id="CHEBI:57379"/>
        <dbReference type="EC" id="3.1.2.2"/>
    </reaction>
    <physiologicalReaction direction="left-to-right" evidence="20">
        <dbReference type="Rhea" id="RHEA:16646"/>
    </physiologicalReaction>
</comment>
<dbReference type="PANTHER" id="PTHR12418:SF19">
    <property type="entry name" value="ACYL-COENZYME A THIOESTERASE THEM4"/>
    <property type="match status" value="1"/>
</dbReference>